<gene>
    <name evidence="3" type="ORF">NYF23_04815</name>
</gene>
<dbReference type="InterPro" id="IPR036388">
    <property type="entry name" value="WH-like_DNA-bd_sf"/>
</dbReference>
<keyword evidence="1" id="KW-0227">DNA damage</keyword>
<dbReference type="InterPro" id="IPR052520">
    <property type="entry name" value="ATL_DNA_repair"/>
</dbReference>
<reference evidence="3" key="1">
    <citation type="submission" date="2022-08" db="EMBL/GenBank/DDBJ databases">
        <title>Catabolic pathway analysis in culturable SAR92 clade bacteria reveals their overlooked roles in DMSP degradation in coastal seas.</title>
        <authorList>
            <person name="He X."/>
            <person name="Zhang X."/>
            <person name="Zhang Y."/>
        </authorList>
    </citation>
    <scope>NUCLEOTIDE SEQUENCE</scope>
    <source>
        <strain evidence="3">H455</strain>
    </source>
</reference>
<accession>A0ABY5TQ37</accession>
<keyword evidence="4" id="KW-1185">Reference proteome</keyword>
<evidence type="ECO:0000313" key="4">
    <source>
        <dbReference type="Proteomes" id="UP001059934"/>
    </source>
</evidence>
<dbReference type="PANTHER" id="PTHR42942:SF1">
    <property type="entry name" value="ALKYLTRANSFERASE-LIKE PROTEIN 1"/>
    <property type="match status" value="1"/>
</dbReference>
<dbReference type="InterPro" id="IPR036217">
    <property type="entry name" value="MethylDNA_cys_MeTrfase_DNAb"/>
</dbReference>
<dbReference type="Proteomes" id="UP001059934">
    <property type="component" value="Chromosome"/>
</dbReference>
<sequence>MTNNDADEPRRDPEPSREQKVYIALAAIPQGRVVTYGQLGDLAGLPRAARQIGYILRNLPPESTLPWHRVINAAGKISLGPETESGIRQRARLQEEGVVLTNGRISLKHYRWQP</sequence>
<feature type="domain" description="Methylated-DNA-[protein]-cysteine S-methyltransferase DNA binding" evidence="2">
    <location>
        <begin position="18"/>
        <end position="98"/>
    </location>
</feature>
<dbReference type="SUPFAM" id="SSF46767">
    <property type="entry name" value="Methylated DNA-protein cysteine methyltransferase, C-terminal domain"/>
    <property type="match status" value="1"/>
</dbReference>
<protein>
    <submittedName>
        <fullName evidence="3">MGMT family protein</fullName>
    </submittedName>
</protein>
<dbReference type="Pfam" id="PF01035">
    <property type="entry name" value="DNA_binding_1"/>
    <property type="match status" value="1"/>
</dbReference>
<evidence type="ECO:0000313" key="3">
    <source>
        <dbReference type="EMBL" id="UVW35932.1"/>
    </source>
</evidence>
<organism evidence="3 4">
    <name type="scientific">SAR92 clade bacterium H455</name>
    <dbReference type="NCBI Taxonomy" id="2974818"/>
    <lineage>
        <taxon>Bacteria</taxon>
        <taxon>Pseudomonadati</taxon>
        <taxon>Pseudomonadota</taxon>
        <taxon>Gammaproteobacteria</taxon>
        <taxon>Cellvibrionales</taxon>
        <taxon>Porticoccaceae</taxon>
        <taxon>SAR92 clade</taxon>
    </lineage>
</organism>
<dbReference type="CDD" id="cd06445">
    <property type="entry name" value="ATase"/>
    <property type="match status" value="1"/>
</dbReference>
<evidence type="ECO:0000256" key="1">
    <source>
        <dbReference type="ARBA" id="ARBA00022763"/>
    </source>
</evidence>
<name>A0ABY5TQ37_9GAMM</name>
<proteinExistence type="predicted"/>
<evidence type="ECO:0000259" key="2">
    <source>
        <dbReference type="Pfam" id="PF01035"/>
    </source>
</evidence>
<dbReference type="Gene3D" id="1.10.10.10">
    <property type="entry name" value="Winged helix-like DNA-binding domain superfamily/Winged helix DNA-binding domain"/>
    <property type="match status" value="1"/>
</dbReference>
<dbReference type="InterPro" id="IPR014048">
    <property type="entry name" value="MethylDNA_cys_MeTrfase_DNA-bd"/>
</dbReference>
<dbReference type="EMBL" id="CP103416">
    <property type="protein sequence ID" value="UVW35932.1"/>
    <property type="molecule type" value="Genomic_DNA"/>
</dbReference>
<dbReference type="PANTHER" id="PTHR42942">
    <property type="entry name" value="6-O-METHYLGUANINE DNA METHYLTRANSFERASE"/>
    <property type="match status" value="1"/>
</dbReference>